<evidence type="ECO:0000313" key="4">
    <source>
        <dbReference type="Proteomes" id="UP001569428"/>
    </source>
</evidence>
<accession>A0ABV4P6V6</accession>
<feature type="transmembrane region" description="Helical" evidence="2">
    <location>
        <begin position="78"/>
        <end position="97"/>
    </location>
</feature>
<dbReference type="RefSeq" id="WP_371841505.1">
    <property type="nucleotide sequence ID" value="NZ_JBGMEK010000124.1"/>
</dbReference>
<gene>
    <name evidence="3" type="ORF">ACCI49_22660</name>
</gene>
<dbReference type="Pfam" id="PF02630">
    <property type="entry name" value="SCO1-SenC"/>
    <property type="match status" value="1"/>
</dbReference>
<feature type="transmembrane region" description="Helical" evidence="2">
    <location>
        <begin position="35"/>
        <end position="57"/>
    </location>
</feature>
<organism evidence="3 4">
    <name type="scientific">Microbulbifer epialgicus</name>
    <dbReference type="NCBI Taxonomy" id="393907"/>
    <lineage>
        <taxon>Bacteria</taxon>
        <taxon>Pseudomonadati</taxon>
        <taxon>Pseudomonadota</taxon>
        <taxon>Gammaproteobacteria</taxon>
        <taxon>Cellvibrionales</taxon>
        <taxon>Microbulbiferaceae</taxon>
        <taxon>Microbulbifer</taxon>
    </lineage>
</organism>
<evidence type="ECO:0000256" key="1">
    <source>
        <dbReference type="ARBA" id="ARBA00010996"/>
    </source>
</evidence>
<comment type="caution">
    <text evidence="3">The sequence shown here is derived from an EMBL/GenBank/DDBJ whole genome shotgun (WGS) entry which is preliminary data.</text>
</comment>
<dbReference type="Gene3D" id="3.40.30.10">
    <property type="entry name" value="Glutaredoxin"/>
    <property type="match status" value="1"/>
</dbReference>
<keyword evidence="4" id="KW-1185">Reference proteome</keyword>
<evidence type="ECO:0000313" key="3">
    <source>
        <dbReference type="EMBL" id="MFA0813694.1"/>
    </source>
</evidence>
<dbReference type="EMBL" id="JBGMEK010000124">
    <property type="protein sequence ID" value="MFA0813694.1"/>
    <property type="molecule type" value="Genomic_DNA"/>
</dbReference>
<dbReference type="InterPro" id="IPR036249">
    <property type="entry name" value="Thioredoxin-like_sf"/>
</dbReference>
<dbReference type="PANTHER" id="PTHR12151:SF25">
    <property type="entry name" value="LINALOOL DEHYDRATASE_ISOMERASE DOMAIN-CONTAINING PROTEIN"/>
    <property type="match status" value="1"/>
</dbReference>
<dbReference type="InterPro" id="IPR003782">
    <property type="entry name" value="SCO1/SenC"/>
</dbReference>
<dbReference type="PANTHER" id="PTHR12151">
    <property type="entry name" value="ELECTRON TRANSPORT PROTIN SCO1/SENC FAMILY MEMBER"/>
    <property type="match status" value="1"/>
</dbReference>
<keyword evidence="2" id="KW-0472">Membrane</keyword>
<dbReference type="CDD" id="cd02968">
    <property type="entry name" value="SCO"/>
    <property type="match status" value="1"/>
</dbReference>
<comment type="similarity">
    <text evidence="1">Belongs to the SCO1/2 family.</text>
</comment>
<name>A0ABV4P6V6_9GAMM</name>
<proteinExistence type="inferred from homology"/>
<keyword evidence="2" id="KW-1133">Transmembrane helix</keyword>
<sequence length="278" mass="31809">MDEQNHYTSSPNITKTEDTSNKYFAKKQISSTTEIVAPISITYYVKIIFCFFNWNLLPCTPRTSDRKNLHTNSLQIKILFASFMALVVLTHSSWSLAELPNDSVYHVESSWLDQNGSKLNISELQGKVQIISFVYTYCEHSCPVILANLRQIEKQIPTSEKLEVQFSLISLDPERDSPDLLRHYMQKNQLNECRWLMLNGDPDDVLELSNLLGVRYKPMNNKDIAHSNMITVLDKQGKIRYQMKGLNEGLEKVISEISKIVLSDNEKAPPQSLSTNCS</sequence>
<dbReference type="SUPFAM" id="SSF52833">
    <property type="entry name" value="Thioredoxin-like"/>
    <property type="match status" value="1"/>
</dbReference>
<keyword evidence="2" id="KW-0812">Transmembrane</keyword>
<protein>
    <submittedName>
        <fullName evidence="3">SCO family protein</fullName>
    </submittedName>
</protein>
<dbReference type="Proteomes" id="UP001569428">
    <property type="component" value="Unassembled WGS sequence"/>
</dbReference>
<evidence type="ECO:0000256" key="2">
    <source>
        <dbReference type="SAM" id="Phobius"/>
    </source>
</evidence>
<reference evidence="3 4" key="1">
    <citation type="submission" date="2024-08" db="EMBL/GenBank/DDBJ databases">
        <authorList>
            <person name="Ishaq N."/>
        </authorList>
    </citation>
    <scope>NUCLEOTIDE SEQUENCE [LARGE SCALE GENOMIC DNA]</scope>
    <source>
        <strain evidence="3 4">DSM 18651</strain>
    </source>
</reference>